<sequence>MLRLAQVKKGDVLYDLGSGDGRIVTAAALMGANAYGVEIDPLKTFYSHFMLLLFGLNKYAKIIRGDFYKVDLSKANVVTLFLLPETNQKLKDKLQKELRTGSRIVSYAFKFDGWKPSKKLFNQDSAFGPIYLYIR</sequence>
<evidence type="ECO:0000313" key="4">
    <source>
        <dbReference type="EMBL" id="OGM20898.1"/>
    </source>
</evidence>
<keyword evidence="3" id="KW-0949">S-adenosyl-L-methionine</keyword>
<name>A0A1F7Y2J4_9BACT</name>
<dbReference type="SUPFAM" id="SSF53335">
    <property type="entry name" value="S-adenosyl-L-methionine-dependent methyltransferases"/>
    <property type="match status" value="1"/>
</dbReference>
<dbReference type="EMBL" id="MGGE01000032">
    <property type="protein sequence ID" value="OGM20898.1"/>
    <property type="molecule type" value="Genomic_DNA"/>
</dbReference>
<reference evidence="4 5" key="1">
    <citation type="journal article" date="2016" name="Nat. Commun.">
        <title>Thousands of microbial genomes shed light on interconnected biogeochemical processes in an aquifer system.</title>
        <authorList>
            <person name="Anantharaman K."/>
            <person name="Brown C.T."/>
            <person name="Hug L.A."/>
            <person name="Sharon I."/>
            <person name="Castelle C.J."/>
            <person name="Probst A.J."/>
            <person name="Thomas B.C."/>
            <person name="Singh A."/>
            <person name="Wilkins M.J."/>
            <person name="Karaoz U."/>
            <person name="Brodie E.L."/>
            <person name="Williams K.H."/>
            <person name="Hubbard S.S."/>
            <person name="Banfield J.F."/>
        </authorList>
    </citation>
    <scope>NUCLEOTIDE SEQUENCE [LARGE SCALE GENOMIC DNA]</scope>
</reference>
<dbReference type="InterPro" id="IPR029063">
    <property type="entry name" value="SAM-dependent_MTases_sf"/>
</dbReference>
<proteinExistence type="predicted"/>
<dbReference type="InterPro" id="IPR026170">
    <property type="entry name" value="FAM173A/B"/>
</dbReference>
<dbReference type="PANTHER" id="PTHR13610:SF11">
    <property type="entry name" value="METHYLTRANSFERASE DOMAIN-CONTAINING PROTEIN"/>
    <property type="match status" value="1"/>
</dbReference>
<accession>A0A1F7Y2J4</accession>
<evidence type="ECO:0000256" key="3">
    <source>
        <dbReference type="ARBA" id="ARBA00022691"/>
    </source>
</evidence>
<dbReference type="Proteomes" id="UP000178419">
    <property type="component" value="Unassembled WGS sequence"/>
</dbReference>
<comment type="caution">
    <text evidence="4">The sequence shown here is derived from an EMBL/GenBank/DDBJ whole genome shotgun (WGS) entry which is preliminary data.</text>
</comment>
<organism evidence="4 5">
    <name type="scientific">Candidatus Woesebacteria bacterium RIFCSPHIGHO2_01_FULL_38_9</name>
    <dbReference type="NCBI Taxonomy" id="1802492"/>
    <lineage>
        <taxon>Bacteria</taxon>
        <taxon>Candidatus Woeseibacteriota</taxon>
    </lineage>
</organism>
<dbReference type="Gene3D" id="3.40.50.150">
    <property type="entry name" value="Vaccinia Virus protein VP39"/>
    <property type="match status" value="1"/>
</dbReference>
<gene>
    <name evidence="4" type="ORF">A2714_00385</name>
</gene>
<evidence type="ECO:0000256" key="1">
    <source>
        <dbReference type="ARBA" id="ARBA00022603"/>
    </source>
</evidence>
<dbReference type="AlphaFoldDB" id="A0A1F7Y2J4"/>
<protein>
    <submittedName>
        <fullName evidence="4">Uncharacterized protein</fullName>
    </submittedName>
</protein>
<evidence type="ECO:0000256" key="2">
    <source>
        <dbReference type="ARBA" id="ARBA00022679"/>
    </source>
</evidence>
<dbReference type="GO" id="GO:0032259">
    <property type="term" value="P:methylation"/>
    <property type="evidence" value="ECO:0007669"/>
    <property type="project" value="UniProtKB-KW"/>
</dbReference>
<dbReference type="GO" id="GO:0016279">
    <property type="term" value="F:protein-lysine N-methyltransferase activity"/>
    <property type="evidence" value="ECO:0007669"/>
    <property type="project" value="InterPro"/>
</dbReference>
<keyword evidence="1" id="KW-0489">Methyltransferase</keyword>
<evidence type="ECO:0000313" key="5">
    <source>
        <dbReference type="Proteomes" id="UP000178419"/>
    </source>
</evidence>
<keyword evidence="2" id="KW-0808">Transferase</keyword>
<dbReference type="PANTHER" id="PTHR13610">
    <property type="entry name" value="METHYLTRANSFERASE DOMAIN-CONTAINING PROTEIN"/>
    <property type="match status" value="1"/>
</dbReference>